<dbReference type="PANTHER" id="PTHR33453:SF9">
    <property type="entry name" value="ALBUMIN B-32"/>
    <property type="match status" value="1"/>
</dbReference>
<reference evidence="9" key="1">
    <citation type="submission" date="2003-08" db="EMBL/GenBank/DDBJ databases">
        <title>Hyacinthus orientalis ribosome inactivating protein mRNA, expressed during the regeneration of floral buds in vitro.</title>
        <authorList>
            <person name="Fan J.H."/>
            <person name="Ma Y."/>
            <person name="Zhang X.S."/>
        </authorList>
    </citation>
    <scope>NUCLEOTIDE SEQUENCE</scope>
    <source>
        <tissue evidence="9">Floral meristem 5-10 days when regenerated in vitro</tissue>
    </source>
</reference>
<evidence type="ECO:0000256" key="4">
    <source>
        <dbReference type="ARBA" id="ARBA00022656"/>
    </source>
</evidence>
<dbReference type="Gene3D" id="3.40.420.10">
    <property type="entry name" value="Ricin (A subunit), domain 1"/>
    <property type="match status" value="1"/>
</dbReference>
<evidence type="ECO:0000256" key="6">
    <source>
        <dbReference type="ARBA" id="ARBA00022821"/>
    </source>
</evidence>
<comment type="catalytic activity">
    <reaction evidence="1">
        <text>Endohydrolysis of the N-glycosidic bond at one specific adenosine on the 28S rRNA.</text>
        <dbReference type="EC" id="3.2.2.22"/>
    </reaction>
</comment>
<dbReference type="InterPro" id="IPR036041">
    <property type="entry name" value="Ribosome-inact_prot_sf"/>
</dbReference>
<sequence length="258" mass="29009">YLTRALHEARSTSIPSPTKLTQASSRELRITLASTYSKSVPVLPVLSHTAPNGFDVVLTAGATTTTARFRRDNLYLVGFRMQNNAWCEFRDSTQLIEGSRVLDFEGSYTDLERVGEKVMKMEFSKKELAAAVGVLAGSQNKGARAKSSLVVIQMISEAARFIDLSKLFASKLAKSAKLEEWMRNDLENNWALMSYQILKPEADPCYKFKPADHQPERLFRRRMTREAFSGSSYRDAGHPQVTVQATMLNPFITKCRTL</sequence>
<dbReference type="GO" id="GO:0030598">
    <property type="term" value="F:rRNA N-glycosylase activity"/>
    <property type="evidence" value="ECO:0007669"/>
    <property type="project" value="UniProtKB-EC"/>
</dbReference>
<dbReference type="GO" id="GO:0090729">
    <property type="term" value="F:toxin activity"/>
    <property type="evidence" value="ECO:0007669"/>
    <property type="project" value="UniProtKB-KW"/>
</dbReference>
<dbReference type="InterPro" id="IPR016138">
    <property type="entry name" value="Ribosome_inactivat_prot_sub1"/>
</dbReference>
<protein>
    <recommendedName>
        <fullName evidence="3">rRNA N-glycosylase</fullName>
        <ecNumber evidence="3">3.2.2.22</ecNumber>
    </recommendedName>
    <alternativeName>
        <fullName evidence="8">rRNA N-glycosidase</fullName>
    </alternativeName>
</protein>
<dbReference type="GO" id="GO:0006952">
    <property type="term" value="P:defense response"/>
    <property type="evidence" value="ECO:0007669"/>
    <property type="project" value="UniProtKB-KW"/>
</dbReference>
<organism evidence="9">
    <name type="scientific">Hyacinthus orientalis</name>
    <name type="common">Common hyacinth</name>
    <dbReference type="NCBI Taxonomy" id="82025"/>
    <lineage>
        <taxon>Eukaryota</taxon>
        <taxon>Viridiplantae</taxon>
        <taxon>Streptophyta</taxon>
        <taxon>Embryophyta</taxon>
        <taxon>Tracheophyta</taxon>
        <taxon>Spermatophyta</taxon>
        <taxon>Magnoliopsida</taxon>
        <taxon>Liliopsida</taxon>
        <taxon>Asparagales</taxon>
        <taxon>Hyacinthaceae</taxon>
        <taxon>Hyacinthoideae</taxon>
        <taxon>Hyacintheae</taxon>
        <taxon>Hyacinthus</taxon>
    </lineage>
</organism>
<evidence type="ECO:0000256" key="2">
    <source>
        <dbReference type="ARBA" id="ARBA00008544"/>
    </source>
</evidence>
<proteinExistence type="evidence at transcript level"/>
<evidence type="ECO:0000313" key="9">
    <source>
        <dbReference type="EMBL" id="AAT08723.1"/>
    </source>
</evidence>
<dbReference type="InterPro" id="IPR001574">
    <property type="entry name" value="Ribosome_inactivat_prot"/>
</dbReference>
<dbReference type="EMBL" id="AY389646">
    <property type="protein sequence ID" value="AAT08723.1"/>
    <property type="molecule type" value="mRNA"/>
</dbReference>
<dbReference type="InterPro" id="IPR017989">
    <property type="entry name" value="Ribosome_inactivat_1/2"/>
</dbReference>
<comment type="similarity">
    <text evidence="2">Belongs to the ribosome-inactivating protein family. Type 1 RIP subfamily.</text>
</comment>
<dbReference type="SUPFAM" id="SSF56371">
    <property type="entry name" value="Ribosome inactivating proteins (RIP)"/>
    <property type="match status" value="1"/>
</dbReference>
<dbReference type="EC" id="3.2.2.22" evidence="3"/>
<evidence type="ECO:0000256" key="8">
    <source>
        <dbReference type="ARBA" id="ARBA00030788"/>
    </source>
</evidence>
<feature type="non-terminal residue" evidence="9">
    <location>
        <position position="1"/>
    </location>
</feature>
<dbReference type="InterPro" id="IPR016139">
    <property type="entry name" value="Ribosome_inactivat_prot_sub2"/>
</dbReference>
<evidence type="ECO:0000256" key="5">
    <source>
        <dbReference type="ARBA" id="ARBA00022801"/>
    </source>
</evidence>
<name>Q677A1_HYAOR</name>
<keyword evidence="4" id="KW-0800">Toxin</keyword>
<evidence type="ECO:0000256" key="3">
    <source>
        <dbReference type="ARBA" id="ARBA00012001"/>
    </source>
</evidence>
<accession>Q677A1</accession>
<dbReference type="Pfam" id="PF00161">
    <property type="entry name" value="RIP"/>
    <property type="match status" value="1"/>
</dbReference>
<dbReference type="PRINTS" id="PR00396">
    <property type="entry name" value="SHIGARICIN"/>
</dbReference>
<dbReference type="GO" id="GO:0017148">
    <property type="term" value="P:negative regulation of translation"/>
    <property type="evidence" value="ECO:0007669"/>
    <property type="project" value="UniProtKB-KW"/>
</dbReference>
<keyword evidence="6" id="KW-0611">Plant defense</keyword>
<evidence type="ECO:0000256" key="7">
    <source>
        <dbReference type="ARBA" id="ARBA00023193"/>
    </source>
</evidence>
<dbReference type="AlphaFoldDB" id="Q677A1"/>
<dbReference type="Gene3D" id="4.10.470.10">
    <property type="entry name" value="Ricin (A Subunit), domain 2"/>
    <property type="match status" value="1"/>
</dbReference>
<keyword evidence="5" id="KW-0378">Hydrolase</keyword>
<dbReference type="PANTHER" id="PTHR33453">
    <property type="match status" value="1"/>
</dbReference>
<evidence type="ECO:0000256" key="1">
    <source>
        <dbReference type="ARBA" id="ARBA00000237"/>
    </source>
</evidence>
<keyword evidence="7" id="KW-0652">Protein synthesis inhibitor</keyword>
<feature type="non-terminal residue" evidence="9">
    <location>
        <position position="258"/>
    </location>
</feature>